<dbReference type="InterPro" id="IPR048454">
    <property type="entry name" value="YetF_N"/>
</dbReference>
<evidence type="ECO:0000256" key="2">
    <source>
        <dbReference type="ARBA" id="ARBA00006448"/>
    </source>
</evidence>
<proteinExistence type="inferred from homology"/>
<evidence type="ECO:0000259" key="9">
    <source>
        <dbReference type="Pfam" id="PF04239"/>
    </source>
</evidence>
<dbReference type="STRING" id="1121025.SAMN02745249_01640"/>
<keyword evidence="7" id="KW-0175">Coiled coil</keyword>
<evidence type="ECO:0000259" key="10">
    <source>
        <dbReference type="Pfam" id="PF20730"/>
    </source>
</evidence>
<name>A0A1M4Y8X2_9LACT</name>
<evidence type="ECO:0000313" key="12">
    <source>
        <dbReference type="Proteomes" id="UP000184128"/>
    </source>
</evidence>
<dbReference type="OrthoDB" id="1076133at2"/>
<dbReference type="Gene3D" id="3.30.240.20">
    <property type="entry name" value="bsu07140 like domains"/>
    <property type="match status" value="2"/>
</dbReference>
<dbReference type="RefSeq" id="WP_084137044.1">
    <property type="nucleotide sequence ID" value="NZ_FQUF01000026.1"/>
</dbReference>
<evidence type="ECO:0000256" key="3">
    <source>
        <dbReference type="ARBA" id="ARBA00022475"/>
    </source>
</evidence>
<dbReference type="InterPro" id="IPR007353">
    <property type="entry name" value="DUF421"/>
</dbReference>
<evidence type="ECO:0000313" key="11">
    <source>
        <dbReference type="EMBL" id="SHF01922.1"/>
    </source>
</evidence>
<reference evidence="11 12" key="1">
    <citation type="submission" date="2016-11" db="EMBL/GenBank/DDBJ databases">
        <authorList>
            <person name="Jaros S."/>
            <person name="Januszkiewicz K."/>
            <person name="Wedrychowicz H."/>
        </authorList>
    </citation>
    <scope>NUCLEOTIDE SEQUENCE [LARGE SCALE GENOMIC DNA]</scope>
    <source>
        <strain evidence="11 12">DSM 15692</strain>
    </source>
</reference>
<feature type="domain" description="YetF C-terminal" evidence="9">
    <location>
        <begin position="82"/>
        <end position="201"/>
    </location>
</feature>
<evidence type="ECO:0000256" key="5">
    <source>
        <dbReference type="ARBA" id="ARBA00022989"/>
    </source>
</evidence>
<keyword evidence="4 8" id="KW-0812">Transmembrane</keyword>
<evidence type="ECO:0000256" key="6">
    <source>
        <dbReference type="ARBA" id="ARBA00023136"/>
    </source>
</evidence>
<organism evidence="11 12">
    <name type="scientific">Atopostipes suicloacalis DSM 15692</name>
    <dbReference type="NCBI Taxonomy" id="1121025"/>
    <lineage>
        <taxon>Bacteria</taxon>
        <taxon>Bacillati</taxon>
        <taxon>Bacillota</taxon>
        <taxon>Bacilli</taxon>
        <taxon>Lactobacillales</taxon>
        <taxon>Carnobacteriaceae</taxon>
        <taxon>Atopostipes</taxon>
    </lineage>
</organism>
<gene>
    <name evidence="11" type="ORF">SAMN02745249_01640</name>
</gene>
<comment type="subcellular location">
    <subcellularLocation>
        <location evidence="1">Cell membrane</location>
        <topology evidence="1">Multi-pass membrane protein</topology>
    </subcellularLocation>
</comment>
<feature type="coiled-coil region" evidence="7">
    <location>
        <begin position="98"/>
        <end position="125"/>
    </location>
</feature>
<dbReference type="Proteomes" id="UP000184128">
    <property type="component" value="Unassembled WGS sequence"/>
</dbReference>
<keyword evidence="12" id="KW-1185">Reference proteome</keyword>
<evidence type="ECO:0000256" key="1">
    <source>
        <dbReference type="ARBA" id="ARBA00004651"/>
    </source>
</evidence>
<keyword evidence="6 8" id="KW-0472">Membrane</keyword>
<dbReference type="AlphaFoldDB" id="A0A1M4Y8X2"/>
<dbReference type="PANTHER" id="PTHR34582">
    <property type="entry name" value="UPF0702 TRANSMEMBRANE PROTEIN YCAP"/>
    <property type="match status" value="1"/>
</dbReference>
<feature type="domain" description="YetF-like N-terminal transmembrane" evidence="10">
    <location>
        <begin position="4"/>
        <end position="77"/>
    </location>
</feature>
<dbReference type="EMBL" id="FQUF01000026">
    <property type="protein sequence ID" value="SHF01922.1"/>
    <property type="molecule type" value="Genomic_DNA"/>
</dbReference>
<comment type="similarity">
    <text evidence="2">Belongs to the UPF0702 family.</text>
</comment>
<dbReference type="PANTHER" id="PTHR34582:SF5">
    <property type="entry name" value="UPF0702 TRANSMEMBRANE PROTEIN YETF"/>
    <property type="match status" value="1"/>
</dbReference>
<feature type="transmembrane region" description="Helical" evidence="8">
    <location>
        <begin position="6"/>
        <end position="25"/>
    </location>
</feature>
<dbReference type="InterPro" id="IPR023090">
    <property type="entry name" value="UPF0702_alpha/beta_dom_sf"/>
</dbReference>
<feature type="transmembrane region" description="Helical" evidence="8">
    <location>
        <begin position="37"/>
        <end position="53"/>
    </location>
</feature>
<feature type="transmembrane region" description="Helical" evidence="8">
    <location>
        <begin position="59"/>
        <end position="76"/>
    </location>
</feature>
<sequence length="224" mass="25874">MAMYIGIASKMLIGSIGIFILIRLLGKKAMSELTPFDLLYILILGALVEEALYDDKVNVFHIVFALVLWGAVVYIIEKFLEKTERISTLVQGKPSILIEKGKLNLEELENNHFDMEQLRSMLRQNDCYSIYDAYYAILEVNGGLTVIKKDQEEVLTFLLLEEGKIKLNVLNSINKDEKWLREELTEQGYHNIENILYCEWNMNKEKLLIETYDQAVSKNIAIDD</sequence>
<dbReference type="GO" id="GO:0005886">
    <property type="term" value="C:plasma membrane"/>
    <property type="evidence" value="ECO:0007669"/>
    <property type="project" value="UniProtKB-SubCell"/>
</dbReference>
<dbReference type="Pfam" id="PF20730">
    <property type="entry name" value="YetF_N"/>
    <property type="match status" value="1"/>
</dbReference>
<evidence type="ECO:0000256" key="8">
    <source>
        <dbReference type="SAM" id="Phobius"/>
    </source>
</evidence>
<keyword evidence="5 8" id="KW-1133">Transmembrane helix</keyword>
<keyword evidence="3" id="KW-1003">Cell membrane</keyword>
<protein>
    <submittedName>
        <fullName evidence="11">Uncharacterized membrane protein YcaP, DUF421 family</fullName>
    </submittedName>
</protein>
<evidence type="ECO:0000256" key="7">
    <source>
        <dbReference type="SAM" id="Coils"/>
    </source>
</evidence>
<accession>A0A1M4Y8X2</accession>
<evidence type="ECO:0000256" key="4">
    <source>
        <dbReference type="ARBA" id="ARBA00022692"/>
    </source>
</evidence>
<dbReference type="Pfam" id="PF04239">
    <property type="entry name" value="DUF421"/>
    <property type="match status" value="1"/>
</dbReference>